<dbReference type="PROSITE" id="PS51257">
    <property type="entry name" value="PROKAR_LIPOPROTEIN"/>
    <property type="match status" value="1"/>
</dbReference>
<feature type="compositionally biased region" description="Basic and acidic residues" evidence="5">
    <location>
        <begin position="114"/>
        <end position="123"/>
    </location>
</feature>
<evidence type="ECO:0000313" key="8">
    <source>
        <dbReference type="EMBL" id="MDY7231275.1"/>
    </source>
</evidence>
<accession>A0ABU5HCT1</accession>
<dbReference type="EMBL" id="JAXIVS010000014">
    <property type="protein sequence ID" value="MDY7231275.1"/>
    <property type="molecule type" value="Genomic_DNA"/>
</dbReference>
<comment type="caution">
    <text evidence="8">The sequence shown here is derived from an EMBL/GenBank/DDBJ whole genome shotgun (WGS) entry which is preliminary data.</text>
</comment>
<dbReference type="SUPFAM" id="SSF46626">
    <property type="entry name" value="Cytochrome c"/>
    <property type="match status" value="1"/>
</dbReference>
<feature type="signal peptide" evidence="6">
    <location>
        <begin position="1"/>
        <end position="24"/>
    </location>
</feature>
<evidence type="ECO:0000259" key="7">
    <source>
        <dbReference type="PROSITE" id="PS51007"/>
    </source>
</evidence>
<dbReference type="Gene3D" id="1.10.760.10">
    <property type="entry name" value="Cytochrome c-like domain"/>
    <property type="match status" value="1"/>
</dbReference>
<gene>
    <name evidence="8" type="ORF">SYV04_33100</name>
</gene>
<feature type="chain" id="PRO_5047101912" evidence="6">
    <location>
        <begin position="25"/>
        <end position="132"/>
    </location>
</feature>
<dbReference type="PROSITE" id="PS51007">
    <property type="entry name" value="CYTC"/>
    <property type="match status" value="1"/>
</dbReference>
<evidence type="ECO:0000256" key="3">
    <source>
        <dbReference type="ARBA" id="ARBA00023004"/>
    </source>
</evidence>
<evidence type="ECO:0000256" key="6">
    <source>
        <dbReference type="SAM" id="SignalP"/>
    </source>
</evidence>
<dbReference type="InterPro" id="IPR009056">
    <property type="entry name" value="Cyt_c-like_dom"/>
</dbReference>
<evidence type="ECO:0000313" key="9">
    <source>
        <dbReference type="Proteomes" id="UP001291309"/>
    </source>
</evidence>
<evidence type="ECO:0000256" key="5">
    <source>
        <dbReference type="SAM" id="MobiDB-lite"/>
    </source>
</evidence>
<evidence type="ECO:0000256" key="4">
    <source>
        <dbReference type="PROSITE-ProRule" id="PRU00433"/>
    </source>
</evidence>
<keyword evidence="9" id="KW-1185">Reference proteome</keyword>
<reference evidence="8 9" key="1">
    <citation type="submission" date="2023-12" db="EMBL/GenBank/DDBJ databases">
        <title>the genome sequence of Hyalangium sp. s54d21.</title>
        <authorList>
            <person name="Zhang X."/>
        </authorList>
    </citation>
    <scope>NUCLEOTIDE SEQUENCE [LARGE SCALE GENOMIC DNA]</scope>
    <source>
        <strain evidence="9">s54d21</strain>
    </source>
</reference>
<dbReference type="Proteomes" id="UP001291309">
    <property type="component" value="Unassembled WGS sequence"/>
</dbReference>
<keyword evidence="2 4" id="KW-0479">Metal-binding</keyword>
<keyword evidence="3 4" id="KW-0408">Iron</keyword>
<feature type="region of interest" description="Disordered" evidence="5">
    <location>
        <begin position="94"/>
        <end position="132"/>
    </location>
</feature>
<protein>
    <submittedName>
        <fullName evidence="8">C-type cytochrome</fullName>
    </submittedName>
</protein>
<keyword evidence="1 4" id="KW-0349">Heme</keyword>
<keyword evidence="6" id="KW-0732">Signal</keyword>
<evidence type="ECO:0000256" key="2">
    <source>
        <dbReference type="ARBA" id="ARBA00022723"/>
    </source>
</evidence>
<proteinExistence type="predicted"/>
<evidence type="ECO:0000256" key="1">
    <source>
        <dbReference type="ARBA" id="ARBA00022617"/>
    </source>
</evidence>
<dbReference type="RefSeq" id="WP_321549989.1">
    <property type="nucleotide sequence ID" value="NZ_JAXIVS010000014.1"/>
</dbReference>
<name>A0ABU5HCT1_9BACT</name>
<sequence length="132" mass="13720">MPSLPRRIAVAVGALAALVLGSCGGDSEPTPEPVSDCPTGGTTLTAQNFGLAFFQSYCTRCHSSTRTGAARNGAPPDFNYDTIEGIRAHLRDIDAEAGADGSAVNTEMPPGDPRPTDAERRQLSEWIGCGAN</sequence>
<feature type="domain" description="Cytochrome c" evidence="7">
    <location>
        <begin position="45"/>
        <end position="131"/>
    </location>
</feature>
<dbReference type="InterPro" id="IPR036909">
    <property type="entry name" value="Cyt_c-like_dom_sf"/>
</dbReference>
<organism evidence="8 9">
    <name type="scientific">Hyalangium rubrum</name>
    <dbReference type="NCBI Taxonomy" id="3103134"/>
    <lineage>
        <taxon>Bacteria</taxon>
        <taxon>Pseudomonadati</taxon>
        <taxon>Myxococcota</taxon>
        <taxon>Myxococcia</taxon>
        <taxon>Myxococcales</taxon>
        <taxon>Cystobacterineae</taxon>
        <taxon>Archangiaceae</taxon>
        <taxon>Hyalangium</taxon>
    </lineage>
</organism>